<organism evidence="8 9">
    <name type="scientific">Methylocucumis oryzae</name>
    <dbReference type="NCBI Taxonomy" id="1632867"/>
    <lineage>
        <taxon>Bacteria</taxon>
        <taxon>Pseudomonadati</taxon>
        <taxon>Pseudomonadota</taxon>
        <taxon>Gammaproteobacteria</taxon>
        <taxon>Methylococcales</taxon>
        <taxon>Methylococcaceae</taxon>
        <taxon>Methylocucumis</taxon>
    </lineage>
</organism>
<dbReference type="GO" id="GO:0005216">
    <property type="term" value="F:monoatomic ion channel activity"/>
    <property type="evidence" value="ECO:0007669"/>
    <property type="project" value="InterPro"/>
</dbReference>
<dbReference type="SUPFAM" id="SSF81324">
    <property type="entry name" value="Voltage-gated potassium channels"/>
    <property type="match status" value="1"/>
</dbReference>
<evidence type="ECO:0000313" key="9">
    <source>
        <dbReference type="Proteomes" id="UP000033684"/>
    </source>
</evidence>
<evidence type="ECO:0000256" key="3">
    <source>
        <dbReference type="ARBA" id="ARBA00022989"/>
    </source>
</evidence>
<feature type="transmembrane region" description="Helical" evidence="6">
    <location>
        <begin position="185"/>
        <end position="203"/>
    </location>
</feature>
<dbReference type="SUPFAM" id="SSF116726">
    <property type="entry name" value="TrkA C-terminal domain-like"/>
    <property type="match status" value="1"/>
</dbReference>
<dbReference type="RefSeq" id="WP_045780093.1">
    <property type="nucleotide sequence ID" value="NZ_LAJX01000193.1"/>
</dbReference>
<dbReference type="Pfam" id="PF00520">
    <property type="entry name" value="Ion_trans"/>
    <property type="match status" value="1"/>
</dbReference>
<dbReference type="OrthoDB" id="9781411at2"/>
<dbReference type="GO" id="GO:0006813">
    <property type="term" value="P:potassium ion transport"/>
    <property type="evidence" value="ECO:0007669"/>
    <property type="project" value="InterPro"/>
</dbReference>
<dbReference type="Pfam" id="PF02254">
    <property type="entry name" value="TrkA_N"/>
    <property type="match status" value="1"/>
</dbReference>
<reference evidence="9" key="1">
    <citation type="submission" date="2015-03" db="EMBL/GenBank/DDBJ databases">
        <title>Draft genome sequence of a novel methanotroph (Sn10-6) isolated from flooded ricefield rhizosphere in India.</title>
        <authorList>
            <person name="Pandit P.S."/>
            <person name="Pore S.D."/>
            <person name="Arora P."/>
            <person name="Kapse N.G."/>
            <person name="Dhakephalkar P.K."/>
            <person name="Rahalkar M.C."/>
        </authorList>
    </citation>
    <scope>NUCLEOTIDE SEQUENCE [LARGE SCALE GENOMIC DNA]</scope>
    <source>
        <strain evidence="9">Sn10-6</strain>
    </source>
</reference>
<dbReference type="AlphaFoldDB" id="A0A0F3IFW6"/>
<evidence type="ECO:0000313" key="8">
    <source>
        <dbReference type="EMBL" id="KJV05636.1"/>
    </source>
</evidence>
<keyword evidence="4 6" id="KW-0472">Membrane</keyword>
<evidence type="ECO:0000256" key="2">
    <source>
        <dbReference type="ARBA" id="ARBA00022692"/>
    </source>
</evidence>
<name>A0A0F3IFW6_9GAMM</name>
<reference evidence="8 9" key="2">
    <citation type="journal article" date="2016" name="Microb. Ecol.">
        <title>Genome Characteristics of a Novel Type I Methanotroph (Sn10-6) Isolated from a Flooded Indian Rice Field.</title>
        <authorList>
            <person name="Rahalkar M.C."/>
            <person name="Pandit P.S."/>
            <person name="Dhakephalkar P.K."/>
            <person name="Pore S."/>
            <person name="Arora P."/>
            <person name="Kapse N."/>
        </authorList>
    </citation>
    <scope>NUCLEOTIDE SEQUENCE [LARGE SCALE GENOMIC DNA]</scope>
    <source>
        <strain evidence="8 9">Sn10-6</strain>
    </source>
</reference>
<dbReference type="Gene3D" id="3.40.50.720">
    <property type="entry name" value="NAD(P)-binding Rossmann-like Domain"/>
    <property type="match status" value="1"/>
</dbReference>
<dbReference type="PANTHER" id="PTHR43833:SF9">
    <property type="entry name" value="POTASSIUM CHANNEL PROTEIN YUGO-RELATED"/>
    <property type="match status" value="1"/>
</dbReference>
<comment type="caution">
    <text evidence="8">The sequence shown here is derived from an EMBL/GenBank/DDBJ whole genome shotgun (WGS) entry which is preliminary data.</text>
</comment>
<evidence type="ECO:0000256" key="6">
    <source>
        <dbReference type="SAM" id="Phobius"/>
    </source>
</evidence>
<dbReference type="InterPro" id="IPR005821">
    <property type="entry name" value="Ion_trans_dom"/>
</dbReference>
<feature type="domain" description="RCK N-terminal" evidence="7">
    <location>
        <begin position="287"/>
        <end position="405"/>
    </location>
</feature>
<dbReference type="Proteomes" id="UP000033684">
    <property type="component" value="Unassembled WGS sequence"/>
</dbReference>
<keyword evidence="8" id="KW-0813">Transport</keyword>
<dbReference type="InterPro" id="IPR036721">
    <property type="entry name" value="RCK_C_sf"/>
</dbReference>
<comment type="subcellular location">
    <subcellularLocation>
        <location evidence="1">Membrane</location>
        <topology evidence="1">Multi-pass membrane protein</topology>
    </subcellularLocation>
</comment>
<feature type="transmembrane region" description="Helical" evidence="6">
    <location>
        <begin position="67"/>
        <end position="85"/>
    </location>
</feature>
<dbReference type="InterPro" id="IPR050721">
    <property type="entry name" value="Trk_Ktr_HKT_K-transport"/>
</dbReference>
<keyword evidence="8" id="KW-0406">Ion transport</keyword>
<keyword evidence="8" id="KW-0407">Ion channel</keyword>
<dbReference type="PRINTS" id="PR00169">
    <property type="entry name" value="KCHANNEL"/>
</dbReference>
<feature type="transmembrane region" description="Helical" evidence="6">
    <location>
        <begin position="42"/>
        <end position="60"/>
    </location>
</feature>
<accession>A0A0F3IFW6</accession>
<dbReference type="PATRIC" id="fig|1632867.3.peg.2176"/>
<sequence length="533" mass="60690">MATRLLVASAYALKNSKRYQRGKRFFYDLLENPDSRLKSNFDIVMIGLVIFSVGLLIYEVDKPLTELGIAFEQSVVTVFIIEYLLRAWLYNDCHKLVIAHFEKTQYLNIPFKISTVLKQILIKKLNYALSPLAIIDLLAILPSYRPLRILRLFLIFRLFKLFRYLNSLKLFTEVLASKRFELFTLALFLSFVVFIGSTAIYLFEKPSHNPEVQNLFDAVYFTMVTVSTVGYGDIAPHTPGGRLVAMCIILSGLGVFSFLTSIMVSAFSDRMQDMRENRTYNELKRFNEFVIICGFGRVGEHIAKQLAKDKQRFVVIDNDATNALKAKQLGYLVIQDDASKNSVLTHAGILHGANAVLCTTGNDVVNVYITLTSRFLNPTIRIISRANQRENIKKLYQAGANDVIQPYQIAGLVAAEYVGQPVAFEAIFGILRQEKQCIMETVEILADSWLQHQNLATINFHEKKLILIGVISANPIHSQHKYRYQVSHRHFYFNPDLNFVLQAGDLLLLLGREVSIEYFRDQLRLSGLAKSAL</sequence>
<evidence type="ECO:0000256" key="5">
    <source>
        <dbReference type="ARBA" id="ARBA00029579"/>
    </source>
</evidence>
<dbReference type="SUPFAM" id="SSF51735">
    <property type="entry name" value="NAD(P)-binding Rossmann-fold domains"/>
    <property type="match status" value="1"/>
</dbReference>
<dbReference type="InterPro" id="IPR036291">
    <property type="entry name" value="NAD(P)-bd_dom_sf"/>
</dbReference>
<dbReference type="GO" id="GO:0016020">
    <property type="term" value="C:membrane"/>
    <property type="evidence" value="ECO:0007669"/>
    <property type="project" value="UniProtKB-SubCell"/>
</dbReference>
<keyword evidence="3 6" id="KW-1133">Transmembrane helix</keyword>
<feature type="transmembrane region" description="Helical" evidence="6">
    <location>
        <begin position="243"/>
        <end position="268"/>
    </location>
</feature>
<keyword evidence="9" id="KW-1185">Reference proteome</keyword>
<dbReference type="EMBL" id="LAJX01000193">
    <property type="protein sequence ID" value="KJV05636.1"/>
    <property type="molecule type" value="Genomic_DNA"/>
</dbReference>
<feature type="transmembrane region" description="Helical" evidence="6">
    <location>
        <begin position="215"/>
        <end position="231"/>
    </location>
</feature>
<proteinExistence type="predicted"/>
<gene>
    <name evidence="8" type="ORF">VZ94_16710</name>
</gene>
<protein>
    <recommendedName>
        <fullName evidence="5">BK channel</fullName>
    </recommendedName>
</protein>
<dbReference type="PANTHER" id="PTHR43833">
    <property type="entry name" value="POTASSIUM CHANNEL PROTEIN 2-RELATED-RELATED"/>
    <property type="match status" value="1"/>
</dbReference>
<evidence type="ECO:0000256" key="4">
    <source>
        <dbReference type="ARBA" id="ARBA00023136"/>
    </source>
</evidence>
<dbReference type="Gene3D" id="3.30.70.1450">
    <property type="entry name" value="Regulator of K+ conductance, C-terminal domain"/>
    <property type="match status" value="1"/>
</dbReference>
<evidence type="ECO:0000256" key="1">
    <source>
        <dbReference type="ARBA" id="ARBA00004141"/>
    </source>
</evidence>
<dbReference type="Gene3D" id="1.10.287.70">
    <property type="match status" value="1"/>
</dbReference>
<keyword evidence="2 6" id="KW-0812">Transmembrane</keyword>
<dbReference type="InterPro" id="IPR003148">
    <property type="entry name" value="RCK_N"/>
</dbReference>
<evidence type="ECO:0000259" key="7">
    <source>
        <dbReference type="PROSITE" id="PS51201"/>
    </source>
</evidence>
<dbReference type="PROSITE" id="PS51201">
    <property type="entry name" value="RCK_N"/>
    <property type="match status" value="1"/>
</dbReference>